<evidence type="ECO:0000313" key="1">
    <source>
        <dbReference type="EMBL" id="JAH02756.1"/>
    </source>
</evidence>
<name>A0A0E9PDS6_ANGAN</name>
<reference evidence="1" key="1">
    <citation type="submission" date="2014-11" db="EMBL/GenBank/DDBJ databases">
        <authorList>
            <person name="Amaro Gonzalez C."/>
        </authorList>
    </citation>
    <scope>NUCLEOTIDE SEQUENCE</scope>
</reference>
<accession>A0A0E9PDS6</accession>
<reference evidence="1" key="2">
    <citation type="journal article" date="2015" name="Fish Shellfish Immunol.">
        <title>Early steps in the European eel (Anguilla anguilla)-Vibrio vulnificus interaction in the gills: Role of the RtxA13 toxin.</title>
        <authorList>
            <person name="Callol A."/>
            <person name="Pajuelo D."/>
            <person name="Ebbesson L."/>
            <person name="Teles M."/>
            <person name="MacKenzie S."/>
            <person name="Amaro C."/>
        </authorList>
    </citation>
    <scope>NUCLEOTIDE SEQUENCE</scope>
</reference>
<organism evidence="1">
    <name type="scientific">Anguilla anguilla</name>
    <name type="common">European freshwater eel</name>
    <name type="synonym">Muraena anguilla</name>
    <dbReference type="NCBI Taxonomy" id="7936"/>
    <lineage>
        <taxon>Eukaryota</taxon>
        <taxon>Metazoa</taxon>
        <taxon>Chordata</taxon>
        <taxon>Craniata</taxon>
        <taxon>Vertebrata</taxon>
        <taxon>Euteleostomi</taxon>
        <taxon>Actinopterygii</taxon>
        <taxon>Neopterygii</taxon>
        <taxon>Teleostei</taxon>
        <taxon>Anguilliformes</taxon>
        <taxon>Anguillidae</taxon>
        <taxon>Anguilla</taxon>
    </lineage>
</organism>
<proteinExistence type="predicted"/>
<sequence>MLSVLANKHSDQHL</sequence>
<dbReference type="EMBL" id="GBXM01105821">
    <property type="protein sequence ID" value="JAH02756.1"/>
    <property type="molecule type" value="Transcribed_RNA"/>
</dbReference>
<protein>
    <submittedName>
        <fullName evidence="1">Uncharacterized protein</fullName>
    </submittedName>
</protein>